<dbReference type="GO" id="GO:0046872">
    <property type="term" value="F:metal ion binding"/>
    <property type="evidence" value="ECO:0007669"/>
    <property type="project" value="UniProtKB-KW"/>
</dbReference>
<keyword evidence="6" id="KW-0862">Zinc</keyword>
<evidence type="ECO:0000256" key="6">
    <source>
        <dbReference type="ARBA" id="ARBA00022833"/>
    </source>
</evidence>
<dbReference type="InterPro" id="IPR018497">
    <property type="entry name" value="Peptidase_M13_C"/>
</dbReference>
<name>A0A0K8RGI6_IXORI</name>
<feature type="chain" id="PRO_5005517501" evidence="9">
    <location>
        <begin position="29"/>
        <end position="785"/>
    </location>
</feature>
<keyword evidence="4" id="KW-0479">Metal-binding</keyword>
<protein>
    <submittedName>
        <fullName evidence="12">Putative neutral endopeptidase-like protein</fullName>
    </submittedName>
</protein>
<dbReference type="SUPFAM" id="SSF55486">
    <property type="entry name" value="Metalloproteases ('zincins'), catalytic domain"/>
    <property type="match status" value="2"/>
</dbReference>
<evidence type="ECO:0000256" key="9">
    <source>
        <dbReference type="SAM" id="SignalP"/>
    </source>
</evidence>
<evidence type="ECO:0000259" key="10">
    <source>
        <dbReference type="Pfam" id="PF01431"/>
    </source>
</evidence>
<evidence type="ECO:0000256" key="3">
    <source>
        <dbReference type="ARBA" id="ARBA00022670"/>
    </source>
</evidence>
<feature type="region of interest" description="Disordered" evidence="8">
    <location>
        <begin position="557"/>
        <end position="581"/>
    </location>
</feature>
<dbReference type="InterPro" id="IPR024079">
    <property type="entry name" value="MetalloPept_cat_dom_sf"/>
</dbReference>
<dbReference type="Pfam" id="PF05649">
    <property type="entry name" value="Peptidase_M13_N"/>
    <property type="match status" value="1"/>
</dbReference>
<dbReference type="PANTHER" id="PTHR11733:SF241">
    <property type="entry name" value="GH26575P-RELATED"/>
    <property type="match status" value="1"/>
</dbReference>
<proteinExistence type="evidence at transcript level"/>
<dbReference type="InterPro" id="IPR008753">
    <property type="entry name" value="Peptidase_M13_N"/>
</dbReference>
<comment type="cofactor">
    <cofactor evidence="1">
        <name>Zn(2+)</name>
        <dbReference type="ChEBI" id="CHEBI:29105"/>
    </cofactor>
</comment>
<sequence>MYETLPSSTALLLLVCSSALARAPPVNSFNEMHKKASIILGSQSHTVGACEDFYDYVCQTQPTGTKDYKSRTTDDPEKKLQAEIMPLLTSKGPHPGKQTAVDKVKMAFLACLQDAGDDVWKEAAMRILQQHKLENWPLIRNGEKEAHQSLEDLLMKTGLKPLFQMSVVKDGSVKEGHRLLIEQQDYIFIRLAQRGSDCANVEFGRLQAYARYAMYCISALRPWMSTMDVFDTVYDMLALEVELAKISETKNGAQIKSLHAVEDLENIFPGLSFSKLLRKDIPQDIWPYRPEHVVQIRDFESFVFLGKYLEYTDRRVLQNLIGWILIRDLAQFTTGDVQTMFPNMHEQHDDDAEDHVPPSREELCFRCLAGDWGIMRPAVEHMFLKKYFNKEAKVEVIKITKMLHKEFEHILWSFNWMDNGTLSAATEKLQKLMYKIAFWDNIIEESYIESLYKHLPIFTASTTFLEMYYDITKNNFLTNLEKLAGFSKDGENYINPFGDQMFYDGTQNALVLPAAYLYRLGFQSGLPLESKFGGLGMIISTAIASFFGHEALRLPDDKDQDEEQYSAPDEKQEKDMYPSSIPKKYHGPLYEDGHLNYKYPKIKRDEYKDLGDIYNPDEYQDEYPAQDEYQDEFKNQPPRDIPLWSNYTRTQFLEHSECLQQEMPYPNDLDLSKSDLMNEFIFEAWTPVHFPDYIGLRVAYKAYMSTLKTYAEKNLLGLSNFCENQLFFTAYALTFCKSMDDAVNYDKEKINENLAMFSSFAEAFRCPVKSRMNKADTCTLIGNIK</sequence>
<dbReference type="EMBL" id="GADI01003627">
    <property type="protein sequence ID" value="JAA70181.1"/>
    <property type="molecule type" value="mRNA"/>
</dbReference>
<keyword evidence="9" id="KW-0732">Signal</keyword>
<dbReference type="InterPro" id="IPR042089">
    <property type="entry name" value="Peptidase_M13_dom_2"/>
</dbReference>
<keyword evidence="7" id="KW-0482">Metalloprotease</keyword>
<evidence type="ECO:0000256" key="4">
    <source>
        <dbReference type="ARBA" id="ARBA00022723"/>
    </source>
</evidence>
<dbReference type="PROSITE" id="PS51885">
    <property type="entry name" value="NEPRILYSIN"/>
    <property type="match status" value="1"/>
</dbReference>
<dbReference type="InterPro" id="IPR000718">
    <property type="entry name" value="Peptidase_M13"/>
</dbReference>
<keyword evidence="3" id="KW-0645">Protease</keyword>
<accession>A0A0K8RGI6</accession>
<dbReference type="Gene3D" id="3.40.390.10">
    <property type="entry name" value="Collagenase (Catalytic Domain)"/>
    <property type="match status" value="2"/>
</dbReference>
<organism evidence="12">
    <name type="scientific">Ixodes ricinus</name>
    <name type="common">Common tick</name>
    <name type="synonym">Acarus ricinus</name>
    <dbReference type="NCBI Taxonomy" id="34613"/>
    <lineage>
        <taxon>Eukaryota</taxon>
        <taxon>Metazoa</taxon>
        <taxon>Ecdysozoa</taxon>
        <taxon>Arthropoda</taxon>
        <taxon>Chelicerata</taxon>
        <taxon>Arachnida</taxon>
        <taxon>Acari</taxon>
        <taxon>Parasitiformes</taxon>
        <taxon>Ixodida</taxon>
        <taxon>Ixodoidea</taxon>
        <taxon>Ixodidae</taxon>
        <taxon>Ixodinae</taxon>
        <taxon>Ixodes</taxon>
    </lineage>
</organism>
<feature type="signal peptide" evidence="9">
    <location>
        <begin position="1"/>
        <end position="28"/>
    </location>
</feature>
<dbReference type="Gene3D" id="1.10.1380.10">
    <property type="entry name" value="Neutral endopeptidase , domain2"/>
    <property type="match status" value="1"/>
</dbReference>
<dbReference type="PANTHER" id="PTHR11733">
    <property type="entry name" value="ZINC METALLOPROTEASE FAMILY M13 NEPRILYSIN-RELATED"/>
    <property type="match status" value="1"/>
</dbReference>
<dbReference type="GO" id="GO:0004222">
    <property type="term" value="F:metalloendopeptidase activity"/>
    <property type="evidence" value="ECO:0007669"/>
    <property type="project" value="InterPro"/>
</dbReference>
<evidence type="ECO:0000313" key="12">
    <source>
        <dbReference type="EMBL" id="JAA70181.1"/>
    </source>
</evidence>
<evidence type="ECO:0000256" key="7">
    <source>
        <dbReference type="ARBA" id="ARBA00023049"/>
    </source>
</evidence>
<dbReference type="AlphaFoldDB" id="A0A0K8RGI6"/>
<evidence type="ECO:0000256" key="2">
    <source>
        <dbReference type="ARBA" id="ARBA00007357"/>
    </source>
</evidence>
<evidence type="ECO:0000256" key="1">
    <source>
        <dbReference type="ARBA" id="ARBA00001947"/>
    </source>
</evidence>
<feature type="domain" description="Peptidase M13 C-terminal" evidence="10">
    <location>
        <begin position="691"/>
        <end position="779"/>
    </location>
</feature>
<feature type="domain" description="Peptidase M13 N-terminal" evidence="11">
    <location>
        <begin position="50"/>
        <end position="438"/>
    </location>
</feature>
<reference evidence="12" key="1">
    <citation type="submission" date="2012-12" db="EMBL/GenBank/DDBJ databases">
        <title>Identification and characterization of a phenylalanine ammonia-lyase gene family in Isatis indigotica Fort.</title>
        <authorList>
            <person name="Liu Q."/>
            <person name="Chen J."/>
            <person name="Zhou X."/>
            <person name="Di P."/>
            <person name="Xiao Y."/>
            <person name="Xuan H."/>
            <person name="Zhang L."/>
            <person name="Chen W."/>
        </authorList>
    </citation>
    <scope>NUCLEOTIDE SEQUENCE</scope>
    <source>
        <tissue evidence="12">Salivary gland</tissue>
    </source>
</reference>
<evidence type="ECO:0000256" key="5">
    <source>
        <dbReference type="ARBA" id="ARBA00022801"/>
    </source>
</evidence>
<keyword evidence="5" id="KW-0378">Hydrolase</keyword>
<evidence type="ECO:0000259" key="11">
    <source>
        <dbReference type="Pfam" id="PF05649"/>
    </source>
</evidence>
<dbReference type="Pfam" id="PF01431">
    <property type="entry name" value="Peptidase_M13"/>
    <property type="match status" value="1"/>
</dbReference>
<dbReference type="GO" id="GO:0005886">
    <property type="term" value="C:plasma membrane"/>
    <property type="evidence" value="ECO:0007669"/>
    <property type="project" value="TreeGrafter"/>
</dbReference>
<evidence type="ECO:0000256" key="8">
    <source>
        <dbReference type="SAM" id="MobiDB-lite"/>
    </source>
</evidence>
<dbReference type="GO" id="GO:0016485">
    <property type="term" value="P:protein processing"/>
    <property type="evidence" value="ECO:0007669"/>
    <property type="project" value="TreeGrafter"/>
</dbReference>
<comment type="similarity">
    <text evidence="2">Belongs to the peptidase M13 family.</text>
</comment>